<proteinExistence type="predicted"/>
<dbReference type="AlphaFoldDB" id="A4J7F9"/>
<evidence type="ECO:0000313" key="1">
    <source>
        <dbReference type="EMBL" id="ABO51012.1"/>
    </source>
</evidence>
<name>A4J7F9_DESRM</name>
<evidence type="ECO:0000313" key="2">
    <source>
        <dbReference type="Proteomes" id="UP000001556"/>
    </source>
</evidence>
<dbReference type="RefSeq" id="WP_011878810.1">
    <property type="nucleotide sequence ID" value="NC_009253.1"/>
</dbReference>
<dbReference type="STRING" id="349161.Dred_2502"/>
<organism evidence="1 2">
    <name type="scientific">Desulforamulus reducens (strain ATCC BAA-1160 / DSM 100696 / MI-1)</name>
    <name type="common">Desulfotomaculum reducens</name>
    <dbReference type="NCBI Taxonomy" id="349161"/>
    <lineage>
        <taxon>Bacteria</taxon>
        <taxon>Bacillati</taxon>
        <taxon>Bacillota</taxon>
        <taxon>Clostridia</taxon>
        <taxon>Eubacteriales</taxon>
        <taxon>Peptococcaceae</taxon>
        <taxon>Desulforamulus</taxon>
    </lineage>
</organism>
<dbReference type="Proteomes" id="UP000001556">
    <property type="component" value="Chromosome"/>
</dbReference>
<protein>
    <submittedName>
        <fullName evidence="1">Uncharacterized protein</fullName>
    </submittedName>
</protein>
<dbReference type="HOGENOM" id="CLU_1872076_0_0_9"/>
<gene>
    <name evidence="1" type="ordered locus">Dred_2502</name>
</gene>
<dbReference type="OrthoDB" id="1787351at2"/>
<accession>A4J7F9</accession>
<reference evidence="1 2" key="1">
    <citation type="submission" date="2007-03" db="EMBL/GenBank/DDBJ databases">
        <title>Complete sequence of Desulfotomaculum reducens MI-1.</title>
        <authorList>
            <consortium name="US DOE Joint Genome Institute"/>
            <person name="Copeland A."/>
            <person name="Lucas S."/>
            <person name="Lapidus A."/>
            <person name="Barry K."/>
            <person name="Detter J.C."/>
            <person name="Glavina del Rio T."/>
            <person name="Hammon N."/>
            <person name="Israni S."/>
            <person name="Dalin E."/>
            <person name="Tice H."/>
            <person name="Pitluck S."/>
            <person name="Sims D."/>
            <person name="Brettin T."/>
            <person name="Bruce D."/>
            <person name="Han C."/>
            <person name="Tapia R."/>
            <person name="Schmutz J."/>
            <person name="Larimer F."/>
            <person name="Land M."/>
            <person name="Hauser L."/>
            <person name="Kyrpides N."/>
            <person name="Kim E."/>
            <person name="Tebo B.M."/>
            <person name="Richardson P."/>
        </authorList>
    </citation>
    <scope>NUCLEOTIDE SEQUENCE [LARGE SCALE GENOMIC DNA]</scope>
    <source>
        <strain evidence="1 2">MI-1</strain>
    </source>
</reference>
<keyword evidence="2" id="KW-1185">Reference proteome</keyword>
<dbReference type="KEGG" id="drm:Dred_2502"/>
<sequence>MLRNALLFMLFGAFVLMVGFGVYIANECFNSLILPEQPVQLYSFSQEESGNVRIQVLGETLEVNTVAMQKYAGNLYERVDQNWQAVKNNPQVNEKTIFVIKNIKKQWQDIKNNAQLKEKTIFIKEMAEEKWEAFLASERVKAVNQWVQGQ</sequence>
<dbReference type="EMBL" id="CP000612">
    <property type="protein sequence ID" value="ABO51012.1"/>
    <property type="molecule type" value="Genomic_DNA"/>
</dbReference>